<dbReference type="AlphaFoldDB" id="A0A840C4M6"/>
<dbReference type="RefSeq" id="WP_183316704.1">
    <property type="nucleotide sequence ID" value="NZ_JACIEN010000002.1"/>
</dbReference>
<keyword evidence="2" id="KW-1185">Reference proteome</keyword>
<comment type="caution">
    <text evidence="1">The sequence shown here is derived from an EMBL/GenBank/DDBJ whole genome shotgun (WGS) entry which is preliminary data.</text>
</comment>
<evidence type="ECO:0000313" key="1">
    <source>
        <dbReference type="EMBL" id="MBB4017347.1"/>
    </source>
</evidence>
<name>A0A840C4M6_9HYPH</name>
<dbReference type="EMBL" id="JACIEN010000002">
    <property type="protein sequence ID" value="MBB4017347.1"/>
    <property type="molecule type" value="Genomic_DNA"/>
</dbReference>
<organism evidence="1 2">
    <name type="scientific">Chelatococcus caeni</name>
    <dbReference type="NCBI Taxonomy" id="1348468"/>
    <lineage>
        <taxon>Bacteria</taxon>
        <taxon>Pseudomonadati</taxon>
        <taxon>Pseudomonadota</taxon>
        <taxon>Alphaproteobacteria</taxon>
        <taxon>Hyphomicrobiales</taxon>
        <taxon>Chelatococcaceae</taxon>
        <taxon>Chelatococcus</taxon>
    </lineage>
</organism>
<proteinExistence type="predicted"/>
<evidence type="ECO:0000313" key="2">
    <source>
        <dbReference type="Proteomes" id="UP000577362"/>
    </source>
</evidence>
<protein>
    <submittedName>
        <fullName evidence="1">Uncharacterized protein</fullName>
    </submittedName>
</protein>
<sequence>MPLDWTAHFVSGLWHATDVDGTRFSIQRLDADRWSYAWSSDCSPIHLGVREFPTFEATKAFVERNLTAAATQAYATLEVA</sequence>
<reference evidence="1 2" key="1">
    <citation type="submission" date="2020-08" db="EMBL/GenBank/DDBJ databases">
        <title>Genomic Encyclopedia of Type Strains, Phase IV (KMG-IV): sequencing the most valuable type-strain genomes for metagenomic binning, comparative biology and taxonomic classification.</title>
        <authorList>
            <person name="Goeker M."/>
        </authorList>
    </citation>
    <scope>NUCLEOTIDE SEQUENCE [LARGE SCALE GENOMIC DNA]</scope>
    <source>
        <strain evidence="1 2">DSM 103737</strain>
    </source>
</reference>
<gene>
    <name evidence="1" type="ORF">GGR16_002376</name>
</gene>
<dbReference type="Proteomes" id="UP000577362">
    <property type="component" value="Unassembled WGS sequence"/>
</dbReference>
<accession>A0A840C4M6</accession>